<dbReference type="Gene3D" id="2.80.10.50">
    <property type="match status" value="1"/>
</dbReference>
<keyword evidence="11 16" id="KW-1133">Transmembrane helix</keyword>
<evidence type="ECO:0000256" key="3">
    <source>
        <dbReference type="ARBA" id="ARBA00004922"/>
    </source>
</evidence>
<evidence type="ECO:0000259" key="17">
    <source>
        <dbReference type="SMART" id="SM00458"/>
    </source>
</evidence>
<dbReference type="InterPro" id="IPR027791">
    <property type="entry name" value="Galactosyl_T_C"/>
</dbReference>
<dbReference type="CDD" id="cd23437">
    <property type="entry name" value="beta-trefoil_Ricin_GALNT7"/>
    <property type="match status" value="1"/>
</dbReference>
<dbReference type="Pfam" id="PF02709">
    <property type="entry name" value="Glyco_transf_7C"/>
    <property type="match status" value="1"/>
</dbReference>
<dbReference type="PROSITE" id="PS50231">
    <property type="entry name" value="RICIN_B_LECTIN"/>
    <property type="match status" value="1"/>
</dbReference>
<comment type="cofactor">
    <cofactor evidence="1 16">
        <name>Mn(2+)</name>
        <dbReference type="ChEBI" id="CHEBI:29035"/>
    </cofactor>
</comment>
<dbReference type="InterPro" id="IPR001173">
    <property type="entry name" value="Glyco_trans_2-like"/>
</dbReference>
<evidence type="ECO:0000256" key="12">
    <source>
        <dbReference type="ARBA" id="ARBA00023034"/>
    </source>
</evidence>
<evidence type="ECO:0000256" key="10">
    <source>
        <dbReference type="ARBA" id="ARBA00022968"/>
    </source>
</evidence>
<dbReference type="GO" id="GO:0006493">
    <property type="term" value="P:protein O-linked glycosylation"/>
    <property type="evidence" value="ECO:0007669"/>
    <property type="project" value="TreeGrafter"/>
</dbReference>
<keyword evidence="19" id="KW-1185">Reference proteome</keyword>
<dbReference type="PANTHER" id="PTHR11675:SF68">
    <property type="entry name" value="N-ACETYLGALACTOSAMINYLTRANSFERASE 7"/>
    <property type="match status" value="1"/>
</dbReference>
<dbReference type="FunFam" id="2.80.10.50:FF:000019">
    <property type="entry name" value="Polypeptide N-acetylgalactosaminyltransferase"/>
    <property type="match status" value="1"/>
</dbReference>
<dbReference type="InterPro" id="IPR029044">
    <property type="entry name" value="Nucleotide-diphossugar_trans"/>
</dbReference>
<dbReference type="InterPro" id="IPR035992">
    <property type="entry name" value="Ricin_B-like_lectins"/>
</dbReference>
<comment type="pathway">
    <text evidence="3 16">Protein modification; protein glycosylation.</text>
</comment>
<dbReference type="Proteomes" id="UP000759131">
    <property type="component" value="Unassembled WGS sequence"/>
</dbReference>
<gene>
    <name evidence="18" type="ORF">OSB1V03_LOCUS8245</name>
</gene>
<dbReference type="AlphaFoldDB" id="A0A7R9KR99"/>
<evidence type="ECO:0000256" key="9">
    <source>
        <dbReference type="ARBA" id="ARBA00022734"/>
    </source>
</evidence>
<evidence type="ECO:0000256" key="4">
    <source>
        <dbReference type="ARBA" id="ARBA00005680"/>
    </source>
</evidence>
<dbReference type="PANTHER" id="PTHR11675">
    <property type="entry name" value="N-ACETYLGALACTOSAMINYLTRANSFERASE"/>
    <property type="match status" value="1"/>
</dbReference>
<protein>
    <recommendedName>
        <fullName evidence="16">Polypeptide N-acetylgalactosaminyltransferase</fullName>
        <ecNumber evidence="16">2.4.1.-</ecNumber>
    </recommendedName>
    <alternativeName>
        <fullName evidence="16">Protein-UDP acetylgalactosaminyltransferase</fullName>
    </alternativeName>
</protein>
<organism evidence="18">
    <name type="scientific">Medioppia subpectinata</name>
    <dbReference type="NCBI Taxonomy" id="1979941"/>
    <lineage>
        <taxon>Eukaryota</taxon>
        <taxon>Metazoa</taxon>
        <taxon>Ecdysozoa</taxon>
        <taxon>Arthropoda</taxon>
        <taxon>Chelicerata</taxon>
        <taxon>Arachnida</taxon>
        <taxon>Acari</taxon>
        <taxon>Acariformes</taxon>
        <taxon>Sarcoptiformes</taxon>
        <taxon>Oribatida</taxon>
        <taxon>Brachypylina</taxon>
        <taxon>Oppioidea</taxon>
        <taxon>Oppiidae</taxon>
        <taxon>Medioppia</taxon>
    </lineage>
</organism>
<evidence type="ECO:0000256" key="14">
    <source>
        <dbReference type="ARBA" id="ARBA00023157"/>
    </source>
</evidence>
<proteinExistence type="inferred from homology"/>
<sequence length="644" mass="73988">MTLHIVIPRRLRVLGCRRLSTPVVAVIALIALILVVITLFPKPDIETMPVQSEAHNGRHSRTNDGQQVVRPEMANNDHMSKVPLFRDQVLGNFELNVVVGGDAAQSRPGDDGHKYLLEGEGIDWNEVNAKKNEYGMNIVASDHIAMDRSVPDIRHEECKYWHYPTQLPTASVVIVFHNEGFTTLLRTVHSVLLRSPKRFLREVLLVDDFSDKEPLKGQLDDYLMEHFGPFDHNWSQSKVKDNDFSGETLSDRTGKVRLIRNKERSGLIRSRAKGAEQAVGDVIVFLDAHCEVNQNWLVPLLAPIALDSRTMTVPIIDGIDSNHFEYRPVYSRNDQHFRGIWEWGMLYKEIELDMKNHSRHHRVSEPYDSPTHAGGLFAISRKFFLELGGYDSGLLVWGGENFELSFKVWQCGGRLQWVPCSRVGHIYRPFMPYTFGSMANQRKGPLVLTNYKRVIEVWFDDLYKQYFYAREPMAQFYDTGDISQQMELKERLKCKSFDWFVKTHASDVFRNFPRLPENVKWGEVRHLQSDTCLDSGGSQPPSTLSLSHCHGHGGNQLFRLNQRGQLGLGERCVDANRDKMTLVYCKLGTVDGPWSYDQKSQQLKYKRKSLCLTFEADVGKVHLSECRSGDQSQQWKWKQLKPKL</sequence>
<dbReference type="Pfam" id="PF00652">
    <property type="entry name" value="Ricin_B_lectin"/>
    <property type="match status" value="1"/>
</dbReference>
<dbReference type="GO" id="GO:0000139">
    <property type="term" value="C:Golgi membrane"/>
    <property type="evidence" value="ECO:0007669"/>
    <property type="project" value="UniProtKB-SubCell"/>
</dbReference>
<keyword evidence="12 16" id="KW-0333">Golgi apparatus</keyword>
<evidence type="ECO:0000256" key="11">
    <source>
        <dbReference type="ARBA" id="ARBA00022989"/>
    </source>
</evidence>
<evidence type="ECO:0000313" key="19">
    <source>
        <dbReference type="Proteomes" id="UP000759131"/>
    </source>
</evidence>
<comment type="subcellular location">
    <subcellularLocation>
        <location evidence="2 16">Golgi apparatus membrane</location>
        <topology evidence="2 16">Single-pass type II membrane protein</topology>
    </subcellularLocation>
</comment>
<dbReference type="GO" id="GO:0046872">
    <property type="term" value="F:metal ion binding"/>
    <property type="evidence" value="ECO:0007669"/>
    <property type="project" value="UniProtKB-KW"/>
</dbReference>
<evidence type="ECO:0000256" key="2">
    <source>
        <dbReference type="ARBA" id="ARBA00004323"/>
    </source>
</evidence>
<feature type="domain" description="Ricin B lectin" evidence="17">
    <location>
        <begin position="518"/>
        <end position="638"/>
    </location>
</feature>
<feature type="transmembrane region" description="Helical" evidence="16">
    <location>
        <begin position="21"/>
        <end position="40"/>
    </location>
</feature>
<reference evidence="18" key="1">
    <citation type="submission" date="2020-11" db="EMBL/GenBank/DDBJ databases">
        <authorList>
            <person name="Tran Van P."/>
        </authorList>
    </citation>
    <scope>NUCLEOTIDE SEQUENCE</scope>
</reference>
<dbReference type="SMART" id="SM00458">
    <property type="entry name" value="RICIN"/>
    <property type="match status" value="1"/>
</dbReference>
<dbReference type="SUPFAM" id="SSF53448">
    <property type="entry name" value="Nucleotide-diphospho-sugar transferases"/>
    <property type="match status" value="1"/>
</dbReference>
<dbReference type="SUPFAM" id="SSF50370">
    <property type="entry name" value="Ricin B-like lectins"/>
    <property type="match status" value="1"/>
</dbReference>
<dbReference type="Pfam" id="PF00535">
    <property type="entry name" value="Glycos_transf_2"/>
    <property type="match status" value="2"/>
</dbReference>
<keyword evidence="15 16" id="KW-0464">Manganese</keyword>
<dbReference type="CDD" id="cd02510">
    <property type="entry name" value="pp-GalNAc-T"/>
    <property type="match status" value="1"/>
</dbReference>
<evidence type="ECO:0000256" key="7">
    <source>
        <dbReference type="ARBA" id="ARBA00022692"/>
    </source>
</evidence>
<name>A0A7R9KR99_9ACAR</name>
<dbReference type="EMBL" id="OC859659">
    <property type="protein sequence ID" value="CAD7627820.1"/>
    <property type="molecule type" value="Genomic_DNA"/>
</dbReference>
<dbReference type="GO" id="GO:0004653">
    <property type="term" value="F:polypeptide N-acetylgalactosaminyltransferase activity"/>
    <property type="evidence" value="ECO:0007669"/>
    <property type="project" value="TreeGrafter"/>
</dbReference>
<comment type="similarity">
    <text evidence="4 16">Belongs to the glycosyltransferase 2 family. GalNAc-T subfamily.</text>
</comment>
<keyword evidence="8" id="KW-0479">Metal-binding</keyword>
<dbReference type="EMBL" id="CAJPIZ010005084">
    <property type="protein sequence ID" value="CAG2108250.1"/>
    <property type="molecule type" value="Genomic_DNA"/>
</dbReference>
<evidence type="ECO:0000256" key="5">
    <source>
        <dbReference type="ARBA" id="ARBA00022676"/>
    </source>
</evidence>
<keyword evidence="14 16" id="KW-1015">Disulfide bond</keyword>
<dbReference type="Gene3D" id="3.90.550.10">
    <property type="entry name" value="Spore Coat Polysaccharide Biosynthesis Protein SpsA, Chain A"/>
    <property type="match status" value="2"/>
</dbReference>
<dbReference type="UniPathway" id="UPA00378"/>
<evidence type="ECO:0000256" key="16">
    <source>
        <dbReference type="RuleBase" id="RU361242"/>
    </source>
</evidence>
<keyword evidence="13 16" id="KW-0472">Membrane</keyword>
<evidence type="ECO:0000256" key="6">
    <source>
        <dbReference type="ARBA" id="ARBA00022679"/>
    </source>
</evidence>
<dbReference type="InterPro" id="IPR000772">
    <property type="entry name" value="Ricin_B_lectin"/>
</dbReference>
<keyword evidence="10" id="KW-0735">Signal-anchor</keyword>
<keyword evidence="9 16" id="KW-0430">Lectin</keyword>
<evidence type="ECO:0000256" key="1">
    <source>
        <dbReference type="ARBA" id="ARBA00001936"/>
    </source>
</evidence>
<dbReference type="EC" id="2.4.1.-" evidence="16"/>
<evidence type="ECO:0000256" key="15">
    <source>
        <dbReference type="ARBA" id="ARBA00023211"/>
    </source>
</evidence>
<dbReference type="GO" id="GO:0030246">
    <property type="term" value="F:carbohydrate binding"/>
    <property type="evidence" value="ECO:0007669"/>
    <property type="project" value="UniProtKB-KW"/>
</dbReference>
<keyword evidence="6 16" id="KW-0808">Transferase</keyword>
<dbReference type="OrthoDB" id="6072411at2759"/>
<keyword evidence="5 16" id="KW-0328">Glycosyltransferase</keyword>
<evidence type="ECO:0000256" key="8">
    <source>
        <dbReference type="ARBA" id="ARBA00022723"/>
    </source>
</evidence>
<evidence type="ECO:0000256" key="13">
    <source>
        <dbReference type="ARBA" id="ARBA00023136"/>
    </source>
</evidence>
<evidence type="ECO:0000313" key="18">
    <source>
        <dbReference type="EMBL" id="CAD7627820.1"/>
    </source>
</evidence>
<accession>A0A7R9KR99</accession>
<dbReference type="InterPro" id="IPR045885">
    <property type="entry name" value="GalNAc-T"/>
</dbReference>
<keyword evidence="7 16" id="KW-0812">Transmembrane</keyword>